<name>A0ABV5YTT2_9ACTN</name>
<feature type="signal peptide" evidence="2">
    <location>
        <begin position="1"/>
        <end position="24"/>
    </location>
</feature>
<keyword evidence="4" id="KW-1185">Reference proteome</keyword>
<feature type="chain" id="PRO_5047223706" description="Secreted protein" evidence="2">
    <location>
        <begin position="25"/>
        <end position="134"/>
    </location>
</feature>
<evidence type="ECO:0000256" key="1">
    <source>
        <dbReference type="SAM" id="MobiDB-lite"/>
    </source>
</evidence>
<dbReference type="RefSeq" id="WP_378210890.1">
    <property type="nucleotide sequence ID" value="NZ_JBHLZP010000444.1"/>
</dbReference>
<gene>
    <name evidence="3" type="ORF">ACFFNX_37870</name>
</gene>
<feature type="compositionally biased region" description="Polar residues" evidence="1">
    <location>
        <begin position="113"/>
        <end position="122"/>
    </location>
</feature>
<dbReference type="PROSITE" id="PS51257">
    <property type="entry name" value="PROKAR_LIPOPROTEIN"/>
    <property type="match status" value="1"/>
</dbReference>
<proteinExistence type="predicted"/>
<protein>
    <recommendedName>
        <fullName evidence="5">Secreted protein</fullName>
    </recommendedName>
</protein>
<accession>A0ABV5YTT2</accession>
<evidence type="ECO:0000313" key="4">
    <source>
        <dbReference type="Proteomes" id="UP001589627"/>
    </source>
</evidence>
<organism evidence="3 4">
    <name type="scientific">Actinoallomurus acaciae</name>
    <dbReference type="NCBI Taxonomy" id="502577"/>
    <lineage>
        <taxon>Bacteria</taxon>
        <taxon>Bacillati</taxon>
        <taxon>Actinomycetota</taxon>
        <taxon>Actinomycetes</taxon>
        <taxon>Streptosporangiales</taxon>
        <taxon>Thermomonosporaceae</taxon>
        <taxon>Actinoallomurus</taxon>
    </lineage>
</organism>
<reference evidence="3 4" key="1">
    <citation type="submission" date="2024-09" db="EMBL/GenBank/DDBJ databases">
        <authorList>
            <person name="Sun Q."/>
            <person name="Mori K."/>
        </authorList>
    </citation>
    <scope>NUCLEOTIDE SEQUENCE [LARGE SCALE GENOMIC DNA]</scope>
    <source>
        <strain evidence="3 4">TBRC 0563</strain>
    </source>
</reference>
<evidence type="ECO:0000256" key="2">
    <source>
        <dbReference type="SAM" id="SignalP"/>
    </source>
</evidence>
<evidence type="ECO:0000313" key="3">
    <source>
        <dbReference type="EMBL" id="MFB9837946.1"/>
    </source>
</evidence>
<comment type="caution">
    <text evidence="3">The sequence shown here is derived from an EMBL/GenBank/DDBJ whole genome shotgun (WGS) entry which is preliminary data.</text>
</comment>
<evidence type="ECO:0008006" key="5">
    <source>
        <dbReference type="Google" id="ProtNLM"/>
    </source>
</evidence>
<feature type="region of interest" description="Disordered" evidence="1">
    <location>
        <begin position="70"/>
        <end position="134"/>
    </location>
</feature>
<dbReference type="Proteomes" id="UP001589627">
    <property type="component" value="Unassembled WGS sequence"/>
</dbReference>
<keyword evidence="2" id="KW-0732">Signal</keyword>
<dbReference type="EMBL" id="JBHLZP010000444">
    <property type="protein sequence ID" value="MFB9837946.1"/>
    <property type="molecule type" value="Genomic_DNA"/>
</dbReference>
<sequence>MQRTPIRIAGACALAATLATSAAACGNDDKKAACDKLQDTISQVSQSGISQNNDPNGLARTYYNSATAMRQEGRDSGDSDVESAANDAASALEQLSQQLTATDRGDRGGPQYQYPNTGTSLMSAGDRIRSACDH</sequence>